<name>B4H8X6_DROPE</name>
<reference evidence="1 2" key="1">
    <citation type="journal article" date="2007" name="Nature">
        <title>Evolution of genes and genomes on the Drosophila phylogeny.</title>
        <authorList>
            <consortium name="Drosophila 12 Genomes Consortium"/>
            <person name="Clark A.G."/>
            <person name="Eisen M.B."/>
            <person name="Smith D.R."/>
            <person name="Bergman C.M."/>
            <person name="Oliver B."/>
            <person name="Markow T.A."/>
            <person name="Kaufman T.C."/>
            <person name="Kellis M."/>
            <person name="Gelbart W."/>
            <person name="Iyer V.N."/>
            <person name="Pollard D.A."/>
            <person name="Sackton T.B."/>
            <person name="Larracuente A.M."/>
            <person name="Singh N.D."/>
            <person name="Abad J.P."/>
            <person name="Abt D.N."/>
            <person name="Adryan B."/>
            <person name="Aguade M."/>
            <person name="Akashi H."/>
            <person name="Anderson W.W."/>
            <person name="Aquadro C.F."/>
            <person name="Ardell D.H."/>
            <person name="Arguello R."/>
            <person name="Artieri C.G."/>
            <person name="Barbash D.A."/>
            <person name="Barker D."/>
            <person name="Barsanti P."/>
            <person name="Batterham P."/>
            <person name="Batzoglou S."/>
            <person name="Begun D."/>
            <person name="Bhutkar A."/>
            <person name="Blanco E."/>
            <person name="Bosak S.A."/>
            <person name="Bradley R.K."/>
            <person name="Brand A.D."/>
            <person name="Brent M.R."/>
            <person name="Brooks A.N."/>
            <person name="Brown R.H."/>
            <person name="Butlin R.K."/>
            <person name="Caggese C."/>
            <person name="Calvi B.R."/>
            <person name="Bernardo de Carvalho A."/>
            <person name="Caspi A."/>
            <person name="Castrezana S."/>
            <person name="Celniker S.E."/>
            <person name="Chang J.L."/>
            <person name="Chapple C."/>
            <person name="Chatterji S."/>
            <person name="Chinwalla A."/>
            <person name="Civetta A."/>
            <person name="Clifton S.W."/>
            <person name="Comeron J.M."/>
            <person name="Costello J.C."/>
            <person name="Coyne J.A."/>
            <person name="Daub J."/>
            <person name="David R.G."/>
            <person name="Delcher A.L."/>
            <person name="Delehaunty K."/>
            <person name="Do C.B."/>
            <person name="Ebling H."/>
            <person name="Edwards K."/>
            <person name="Eickbush T."/>
            <person name="Evans J.D."/>
            <person name="Filipski A."/>
            <person name="Findeiss S."/>
            <person name="Freyhult E."/>
            <person name="Fulton L."/>
            <person name="Fulton R."/>
            <person name="Garcia A.C."/>
            <person name="Gardiner A."/>
            <person name="Garfield D.A."/>
            <person name="Garvin B.E."/>
            <person name="Gibson G."/>
            <person name="Gilbert D."/>
            <person name="Gnerre S."/>
            <person name="Godfrey J."/>
            <person name="Good R."/>
            <person name="Gotea V."/>
            <person name="Gravely B."/>
            <person name="Greenberg A.J."/>
            <person name="Griffiths-Jones S."/>
            <person name="Gross S."/>
            <person name="Guigo R."/>
            <person name="Gustafson E.A."/>
            <person name="Haerty W."/>
            <person name="Hahn M.W."/>
            <person name="Halligan D.L."/>
            <person name="Halpern A.L."/>
            <person name="Halter G.M."/>
            <person name="Han M.V."/>
            <person name="Heger A."/>
            <person name="Hillier L."/>
            <person name="Hinrichs A.S."/>
            <person name="Holmes I."/>
            <person name="Hoskins R.A."/>
            <person name="Hubisz M.J."/>
            <person name="Hultmark D."/>
            <person name="Huntley M.A."/>
            <person name="Jaffe D.B."/>
            <person name="Jagadeeshan S."/>
            <person name="Jeck W.R."/>
            <person name="Johnson J."/>
            <person name="Jones C.D."/>
            <person name="Jordan W.C."/>
            <person name="Karpen G.H."/>
            <person name="Kataoka E."/>
            <person name="Keightley P.D."/>
            <person name="Kheradpour P."/>
            <person name="Kirkness E.F."/>
            <person name="Koerich L.B."/>
            <person name="Kristiansen K."/>
            <person name="Kudrna D."/>
            <person name="Kulathinal R.J."/>
            <person name="Kumar S."/>
            <person name="Kwok R."/>
            <person name="Lander E."/>
            <person name="Langley C.H."/>
            <person name="Lapoint R."/>
            <person name="Lazzaro B.P."/>
            <person name="Lee S.J."/>
            <person name="Levesque L."/>
            <person name="Li R."/>
            <person name="Lin C.F."/>
            <person name="Lin M.F."/>
            <person name="Lindblad-Toh K."/>
            <person name="Llopart A."/>
            <person name="Long M."/>
            <person name="Low L."/>
            <person name="Lozovsky E."/>
            <person name="Lu J."/>
            <person name="Luo M."/>
            <person name="Machado C.A."/>
            <person name="Makalowski W."/>
            <person name="Marzo M."/>
            <person name="Matsuda M."/>
            <person name="Matzkin L."/>
            <person name="McAllister B."/>
            <person name="McBride C.S."/>
            <person name="McKernan B."/>
            <person name="McKernan K."/>
            <person name="Mendez-Lago M."/>
            <person name="Minx P."/>
            <person name="Mollenhauer M.U."/>
            <person name="Montooth K."/>
            <person name="Mount S.M."/>
            <person name="Mu X."/>
            <person name="Myers E."/>
            <person name="Negre B."/>
            <person name="Newfeld S."/>
            <person name="Nielsen R."/>
            <person name="Noor M.A."/>
            <person name="O'Grady P."/>
            <person name="Pachter L."/>
            <person name="Papaceit M."/>
            <person name="Parisi M.J."/>
            <person name="Parisi M."/>
            <person name="Parts L."/>
            <person name="Pedersen J.S."/>
            <person name="Pesole G."/>
            <person name="Phillippy A.M."/>
            <person name="Ponting C.P."/>
            <person name="Pop M."/>
            <person name="Porcelli D."/>
            <person name="Powell J.R."/>
            <person name="Prohaska S."/>
            <person name="Pruitt K."/>
            <person name="Puig M."/>
            <person name="Quesneville H."/>
            <person name="Ram K.R."/>
            <person name="Rand D."/>
            <person name="Rasmussen M.D."/>
            <person name="Reed L.K."/>
            <person name="Reenan R."/>
            <person name="Reily A."/>
            <person name="Remington K.A."/>
            <person name="Rieger T.T."/>
            <person name="Ritchie M.G."/>
            <person name="Robin C."/>
            <person name="Rogers Y.H."/>
            <person name="Rohde C."/>
            <person name="Rozas J."/>
            <person name="Rubenfield M.J."/>
            <person name="Ruiz A."/>
            <person name="Russo S."/>
            <person name="Salzberg S.L."/>
            <person name="Sanchez-Gracia A."/>
            <person name="Saranga D.J."/>
            <person name="Sato H."/>
            <person name="Schaeffer S.W."/>
            <person name="Schatz M.C."/>
            <person name="Schlenke T."/>
            <person name="Schwartz R."/>
            <person name="Segarra C."/>
            <person name="Singh R.S."/>
            <person name="Sirot L."/>
            <person name="Sirota M."/>
            <person name="Sisneros N.B."/>
            <person name="Smith C.D."/>
            <person name="Smith T.F."/>
            <person name="Spieth J."/>
            <person name="Stage D.E."/>
            <person name="Stark A."/>
            <person name="Stephan W."/>
            <person name="Strausberg R.L."/>
            <person name="Strempel S."/>
            <person name="Sturgill D."/>
            <person name="Sutton G."/>
            <person name="Sutton G.G."/>
            <person name="Tao W."/>
            <person name="Teichmann S."/>
            <person name="Tobari Y.N."/>
            <person name="Tomimura Y."/>
            <person name="Tsolas J.M."/>
            <person name="Valente V.L."/>
            <person name="Venter E."/>
            <person name="Venter J.C."/>
            <person name="Vicario S."/>
            <person name="Vieira F.G."/>
            <person name="Vilella A.J."/>
            <person name="Villasante A."/>
            <person name="Walenz B."/>
            <person name="Wang J."/>
            <person name="Wasserman M."/>
            <person name="Watts T."/>
            <person name="Wilson D."/>
            <person name="Wilson R.K."/>
            <person name="Wing R.A."/>
            <person name="Wolfner M.F."/>
            <person name="Wong A."/>
            <person name="Wong G.K."/>
            <person name="Wu C.I."/>
            <person name="Wu G."/>
            <person name="Yamamoto D."/>
            <person name="Yang H.P."/>
            <person name="Yang S.P."/>
            <person name="Yorke J.A."/>
            <person name="Yoshida K."/>
            <person name="Zdobnov E."/>
            <person name="Zhang P."/>
            <person name="Zhang Y."/>
            <person name="Zimin A.V."/>
            <person name="Baldwin J."/>
            <person name="Abdouelleil A."/>
            <person name="Abdulkadir J."/>
            <person name="Abebe A."/>
            <person name="Abera B."/>
            <person name="Abreu J."/>
            <person name="Acer S.C."/>
            <person name="Aftuck L."/>
            <person name="Alexander A."/>
            <person name="An P."/>
            <person name="Anderson E."/>
            <person name="Anderson S."/>
            <person name="Arachi H."/>
            <person name="Azer M."/>
            <person name="Bachantsang P."/>
            <person name="Barry A."/>
            <person name="Bayul T."/>
            <person name="Berlin A."/>
            <person name="Bessette D."/>
            <person name="Bloom T."/>
            <person name="Blye J."/>
            <person name="Boguslavskiy L."/>
            <person name="Bonnet C."/>
            <person name="Boukhgalter B."/>
            <person name="Bourzgui I."/>
            <person name="Brown A."/>
            <person name="Cahill P."/>
            <person name="Channer S."/>
            <person name="Cheshatsang Y."/>
            <person name="Chuda L."/>
            <person name="Citroen M."/>
            <person name="Collymore A."/>
            <person name="Cooke P."/>
            <person name="Costello M."/>
            <person name="D'Aco K."/>
            <person name="Daza R."/>
            <person name="De Haan G."/>
            <person name="DeGray S."/>
            <person name="DeMaso C."/>
            <person name="Dhargay N."/>
            <person name="Dooley K."/>
            <person name="Dooley E."/>
            <person name="Doricent M."/>
            <person name="Dorje P."/>
            <person name="Dorjee K."/>
            <person name="Dupes A."/>
            <person name="Elong R."/>
            <person name="Falk J."/>
            <person name="Farina A."/>
            <person name="Faro S."/>
            <person name="Ferguson D."/>
            <person name="Fisher S."/>
            <person name="Foley C.D."/>
            <person name="Franke A."/>
            <person name="Friedrich D."/>
            <person name="Gadbois L."/>
            <person name="Gearin G."/>
            <person name="Gearin C.R."/>
            <person name="Giannoukos G."/>
            <person name="Goode T."/>
            <person name="Graham J."/>
            <person name="Grandbois E."/>
            <person name="Grewal S."/>
            <person name="Gyaltsen K."/>
            <person name="Hafez N."/>
            <person name="Hagos B."/>
            <person name="Hall J."/>
            <person name="Henson C."/>
            <person name="Hollinger A."/>
            <person name="Honan T."/>
            <person name="Huard M.D."/>
            <person name="Hughes L."/>
            <person name="Hurhula B."/>
            <person name="Husby M.E."/>
            <person name="Kamat A."/>
            <person name="Kanga B."/>
            <person name="Kashin S."/>
            <person name="Khazanovich D."/>
            <person name="Kisner P."/>
            <person name="Lance K."/>
            <person name="Lara M."/>
            <person name="Lee W."/>
            <person name="Lennon N."/>
            <person name="Letendre F."/>
            <person name="LeVine R."/>
            <person name="Lipovsky A."/>
            <person name="Liu X."/>
            <person name="Liu J."/>
            <person name="Liu S."/>
            <person name="Lokyitsang T."/>
            <person name="Lokyitsang Y."/>
            <person name="Lubonja R."/>
            <person name="Lui A."/>
            <person name="MacDonald P."/>
            <person name="Magnisalis V."/>
            <person name="Maru K."/>
            <person name="Matthews C."/>
            <person name="McCusker W."/>
            <person name="McDonough S."/>
            <person name="Mehta T."/>
            <person name="Meldrim J."/>
            <person name="Meneus L."/>
            <person name="Mihai O."/>
            <person name="Mihalev A."/>
            <person name="Mihova T."/>
            <person name="Mittelman R."/>
            <person name="Mlenga V."/>
            <person name="Montmayeur A."/>
            <person name="Mulrain L."/>
            <person name="Navidi A."/>
            <person name="Naylor J."/>
            <person name="Negash T."/>
            <person name="Nguyen T."/>
            <person name="Nguyen N."/>
            <person name="Nicol R."/>
            <person name="Norbu C."/>
            <person name="Norbu N."/>
            <person name="Novod N."/>
            <person name="O'Neill B."/>
            <person name="Osman S."/>
            <person name="Markiewicz E."/>
            <person name="Oyono O.L."/>
            <person name="Patti C."/>
            <person name="Phunkhang P."/>
            <person name="Pierre F."/>
            <person name="Priest M."/>
            <person name="Raghuraman S."/>
            <person name="Rege F."/>
            <person name="Reyes R."/>
            <person name="Rise C."/>
            <person name="Rogov P."/>
            <person name="Ross K."/>
            <person name="Ryan E."/>
            <person name="Settipalli S."/>
            <person name="Shea T."/>
            <person name="Sherpa N."/>
            <person name="Shi L."/>
            <person name="Shih D."/>
            <person name="Sparrow T."/>
            <person name="Spaulding J."/>
            <person name="Stalker J."/>
            <person name="Stange-Thomann N."/>
            <person name="Stavropoulos S."/>
            <person name="Stone C."/>
            <person name="Strader C."/>
            <person name="Tesfaye S."/>
            <person name="Thomson T."/>
            <person name="Thoulutsang Y."/>
            <person name="Thoulutsang D."/>
            <person name="Topham K."/>
            <person name="Topping I."/>
            <person name="Tsamla T."/>
            <person name="Vassiliev H."/>
            <person name="Vo A."/>
            <person name="Wangchuk T."/>
            <person name="Wangdi T."/>
            <person name="Weiand M."/>
            <person name="Wilkinson J."/>
            <person name="Wilson A."/>
            <person name="Yadav S."/>
            <person name="Young G."/>
            <person name="Yu Q."/>
            <person name="Zembek L."/>
            <person name="Zhong D."/>
            <person name="Zimmer A."/>
            <person name="Zwirko Z."/>
            <person name="Jaffe D.B."/>
            <person name="Alvarez P."/>
            <person name="Brockman W."/>
            <person name="Butler J."/>
            <person name="Chin C."/>
            <person name="Gnerre S."/>
            <person name="Grabherr M."/>
            <person name="Kleber M."/>
            <person name="Mauceli E."/>
            <person name="MacCallum I."/>
        </authorList>
    </citation>
    <scope>NUCLEOTIDE SEQUENCE [LARGE SCALE GENOMIC DNA]</scope>
    <source>
        <strain evidence="2">MSH-3 / Tucson 14011-0111.49</strain>
    </source>
</reference>
<sequence>MEMEMEMGAKRMLDDGVHVNVRLPAAVSFRPAGPAGPVPVLSTTSLYSAVQSSSPATQWTATWLVSVTANNGRKCLD</sequence>
<organism evidence="2">
    <name type="scientific">Drosophila persimilis</name>
    <name type="common">Fruit fly</name>
    <dbReference type="NCBI Taxonomy" id="7234"/>
    <lineage>
        <taxon>Eukaryota</taxon>
        <taxon>Metazoa</taxon>
        <taxon>Ecdysozoa</taxon>
        <taxon>Arthropoda</taxon>
        <taxon>Hexapoda</taxon>
        <taxon>Insecta</taxon>
        <taxon>Pterygota</taxon>
        <taxon>Neoptera</taxon>
        <taxon>Endopterygota</taxon>
        <taxon>Diptera</taxon>
        <taxon>Brachycera</taxon>
        <taxon>Muscomorpha</taxon>
        <taxon>Ephydroidea</taxon>
        <taxon>Drosophilidae</taxon>
        <taxon>Drosophila</taxon>
        <taxon>Sophophora</taxon>
    </lineage>
</organism>
<dbReference type="Proteomes" id="UP000008744">
    <property type="component" value="Unassembled WGS sequence"/>
</dbReference>
<proteinExistence type="predicted"/>
<gene>
    <name evidence="1" type="primary">Dper\GL15708</name>
    <name evidence="1" type="ORF">Dper_GL15708</name>
</gene>
<keyword evidence="2" id="KW-1185">Reference proteome</keyword>
<dbReference type="OMA" id="ANNGRKC"/>
<evidence type="ECO:0000313" key="2">
    <source>
        <dbReference type="Proteomes" id="UP000008744"/>
    </source>
</evidence>
<dbReference type="HOGENOM" id="CLU_2673734_0_0_1"/>
<dbReference type="EMBL" id="CH479226">
    <property type="protein sequence ID" value="EDW35191.1"/>
    <property type="molecule type" value="Genomic_DNA"/>
</dbReference>
<dbReference type="AlphaFoldDB" id="B4H8X6"/>
<accession>B4H8X6</accession>
<evidence type="ECO:0000313" key="1">
    <source>
        <dbReference type="EMBL" id="EDW35191.1"/>
    </source>
</evidence>
<protein>
    <submittedName>
        <fullName evidence="1">GL15708</fullName>
    </submittedName>
</protein>